<evidence type="ECO:0000313" key="5">
    <source>
        <dbReference type="EMBL" id="CAK9163272.1"/>
    </source>
</evidence>
<feature type="compositionally biased region" description="Low complexity" evidence="3">
    <location>
        <begin position="1"/>
        <end position="10"/>
    </location>
</feature>
<protein>
    <recommendedName>
        <fullName evidence="4">ABC transporter domain-containing protein</fullName>
    </recommendedName>
</protein>
<proteinExistence type="inferred from homology"/>
<accession>A0ABC8T842</accession>
<dbReference type="InterPro" id="IPR052215">
    <property type="entry name" value="Plant_ABCG"/>
</dbReference>
<dbReference type="AlphaFoldDB" id="A0ABC8T842"/>
<evidence type="ECO:0000259" key="4">
    <source>
        <dbReference type="Pfam" id="PF00005"/>
    </source>
</evidence>
<evidence type="ECO:0000313" key="6">
    <source>
        <dbReference type="Proteomes" id="UP001642360"/>
    </source>
</evidence>
<name>A0ABC8T842_9AQUA</name>
<feature type="region of interest" description="Disordered" evidence="3">
    <location>
        <begin position="1"/>
        <end position="25"/>
    </location>
</feature>
<evidence type="ECO:0000256" key="2">
    <source>
        <dbReference type="ARBA" id="ARBA00022448"/>
    </source>
</evidence>
<evidence type="ECO:0000256" key="1">
    <source>
        <dbReference type="ARBA" id="ARBA00005814"/>
    </source>
</evidence>
<dbReference type="Pfam" id="PF00005">
    <property type="entry name" value="ABC_tran"/>
    <property type="match status" value="1"/>
</dbReference>
<keyword evidence="2" id="KW-0813">Transport</keyword>
<dbReference type="InterPro" id="IPR003439">
    <property type="entry name" value="ABC_transporter-like_ATP-bd"/>
</dbReference>
<dbReference type="EMBL" id="CAUOFW020003981">
    <property type="protein sequence ID" value="CAK9163272.1"/>
    <property type="molecule type" value="Genomic_DNA"/>
</dbReference>
<dbReference type="PANTHER" id="PTHR48042">
    <property type="entry name" value="ABC TRANSPORTER G FAMILY MEMBER 11"/>
    <property type="match status" value="1"/>
</dbReference>
<organism evidence="5 6">
    <name type="scientific">Ilex paraguariensis</name>
    <name type="common">yerba mate</name>
    <dbReference type="NCBI Taxonomy" id="185542"/>
    <lineage>
        <taxon>Eukaryota</taxon>
        <taxon>Viridiplantae</taxon>
        <taxon>Streptophyta</taxon>
        <taxon>Embryophyta</taxon>
        <taxon>Tracheophyta</taxon>
        <taxon>Spermatophyta</taxon>
        <taxon>Magnoliopsida</taxon>
        <taxon>eudicotyledons</taxon>
        <taxon>Gunneridae</taxon>
        <taxon>Pentapetalae</taxon>
        <taxon>asterids</taxon>
        <taxon>campanulids</taxon>
        <taxon>Aquifoliales</taxon>
        <taxon>Aquifoliaceae</taxon>
        <taxon>Ilex</taxon>
    </lineage>
</organism>
<dbReference type="InterPro" id="IPR027417">
    <property type="entry name" value="P-loop_NTPase"/>
</dbReference>
<feature type="domain" description="ABC transporter" evidence="4">
    <location>
        <begin position="118"/>
        <end position="168"/>
    </location>
</feature>
<gene>
    <name evidence="5" type="ORF">ILEXP_LOCUS32311</name>
</gene>
<dbReference type="PANTHER" id="PTHR48042:SF19">
    <property type="entry name" value="OS09G0472100 PROTEIN"/>
    <property type="match status" value="1"/>
</dbReference>
<comment type="similarity">
    <text evidence="1">Belongs to the ABC transporter superfamily. ABCG family. Eye pigment precursor importer (TC 3.A.1.204) subfamily.</text>
</comment>
<sequence>MGTPVNVPRWTPRPRPTSTHDPEMDSFVSEENDISFGNMNNTVPFSTAVSPTLPHTDLRVHPELKTSLEMEQAQVFGESKQKENTISCDSEGNIGIFLTWKELWVTVPEKKGECRPILQGLTGYVKPGEVLAVMGPSGCGKSTLLDALAGRLDSNTRQNGEILINGHKQTLAFGTSVS</sequence>
<keyword evidence="6" id="KW-1185">Reference proteome</keyword>
<evidence type="ECO:0000256" key="3">
    <source>
        <dbReference type="SAM" id="MobiDB-lite"/>
    </source>
</evidence>
<dbReference type="Proteomes" id="UP001642360">
    <property type="component" value="Unassembled WGS sequence"/>
</dbReference>
<reference evidence="5 6" key="1">
    <citation type="submission" date="2024-02" db="EMBL/GenBank/DDBJ databases">
        <authorList>
            <person name="Vignale AGUSTIN F."/>
            <person name="Sosa J E."/>
            <person name="Modenutti C."/>
        </authorList>
    </citation>
    <scope>NUCLEOTIDE SEQUENCE [LARGE SCALE GENOMIC DNA]</scope>
</reference>
<dbReference type="SUPFAM" id="SSF52540">
    <property type="entry name" value="P-loop containing nucleoside triphosphate hydrolases"/>
    <property type="match status" value="1"/>
</dbReference>
<comment type="caution">
    <text evidence="5">The sequence shown here is derived from an EMBL/GenBank/DDBJ whole genome shotgun (WGS) entry which is preliminary data.</text>
</comment>
<dbReference type="Gene3D" id="3.40.50.300">
    <property type="entry name" value="P-loop containing nucleotide triphosphate hydrolases"/>
    <property type="match status" value="1"/>
</dbReference>